<keyword evidence="1" id="KW-0067">ATP-binding</keyword>
<keyword evidence="5" id="KW-1185">Reference proteome</keyword>
<gene>
    <name evidence="4" type="ORF">OS493_010441</name>
</gene>
<dbReference type="InterPro" id="IPR017441">
    <property type="entry name" value="Protein_kinase_ATP_BS"/>
</dbReference>
<evidence type="ECO:0000313" key="5">
    <source>
        <dbReference type="Proteomes" id="UP001163046"/>
    </source>
</evidence>
<name>A0A9X0A747_9CNID</name>
<evidence type="ECO:0000256" key="1">
    <source>
        <dbReference type="PROSITE-ProRule" id="PRU10141"/>
    </source>
</evidence>
<evidence type="ECO:0000313" key="4">
    <source>
        <dbReference type="EMBL" id="KAJ7392784.1"/>
    </source>
</evidence>
<evidence type="ECO:0000259" key="3">
    <source>
        <dbReference type="PROSITE" id="PS50011"/>
    </source>
</evidence>
<keyword evidence="1" id="KW-0547">Nucleotide-binding</keyword>
<proteinExistence type="predicted"/>
<feature type="region of interest" description="Disordered" evidence="2">
    <location>
        <begin position="469"/>
        <end position="502"/>
    </location>
</feature>
<dbReference type="SUPFAM" id="SSF56112">
    <property type="entry name" value="Protein kinase-like (PK-like)"/>
    <property type="match status" value="1"/>
</dbReference>
<comment type="caution">
    <text evidence="4">The sequence shown here is derived from an EMBL/GenBank/DDBJ whole genome shotgun (WGS) entry which is preliminary data.</text>
</comment>
<feature type="domain" description="Protein kinase" evidence="3">
    <location>
        <begin position="201"/>
        <end position="466"/>
    </location>
</feature>
<dbReference type="PANTHER" id="PTHR26392:SF92">
    <property type="entry name" value="PROTEIN KINASE DOMAIN-CONTAINING PROTEIN"/>
    <property type="match status" value="1"/>
</dbReference>
<dbReference type="Proteomes" id="UP001163046">
    <property type="component" value="Unassembled WGS sequence"/>
</dbReference>
<feature type="binding site" evidence="1">
    <location>
        <position position="233"/>
    </location>
    <ligand>
        <name>ATP</name>
        <dbReference type="ChEBI" id="CHEBI:30616"/>
    </ligand>
</feature>
<reference evidence="4" key="1">
    <citation type="submission" date="2023-01" db="EMBL/GenBank/DDBJ databases">
        <title>Genome assembly of the deep-sea coral Lophelia pertusa.</title>
        <authorList>
            <person name="Herrera S."/>
            <person name="Cordes E."/>
        </authorList>
    </citation>
    <scope>NUCLEOTIDE SEQUENCE</scope>
    <source>
        <strain evidence="4">USNM1676648</strain>
        <tissue evidence="4">Polyp</tissue>
    </source>
</reference>
<dbReference type="InterPro" id="IPR001245">
    <property type="entry name" value="Ser-Thr/Tyr_kinase_cat_dom"/>
</dbReference>
<organism evidence="4 5">
    <name type="scientific">Desmophyllum pertusum</name>
    <dbReference type="NCBI Taxonomy" id="174260"/>
    <lineage>
        <taxon>Eukaryota</taxon>
        <taxon>Metazoa</taxon>
        <taxon>Cnidaria</taxon>
        <taxon>Anthozoa</taxon>
        <taxon>Hexacorallia</taxon>
        <taxon>Scleractinia</taxon>
        <taxon>Caryophylliina</taxon>
        <taxon>Caryophylliidae</taxon>
        <taxon>Desmophyllum</taxon>
    </lineage>
</organism>
<evidence type="ECO:0000256" key="2">
    <source>
        <dbReference type="SAM" id="MobiDB-lite"/>
    </source>
</evidence>
<feature type="compositionally biased region" description="Basic residues" evidence="2">
    <location>
        <begin position="490"/>
        <end position="502"/>
    </location>
</feature>
<dbReference type="EMBL" id="MU825400">
    <property type="protein sequence ID" value="KAJ7392784.1"/>
    <property type="molecule type" value="Genomic_DNA"/>
</dbReference>
<dbReference type="GO" id="GO:0005524">
    <property type="term" value="F:ATP binding"/>
    <property type="evidence" value="ECO:0007669"/>
    <property type="project" value="UniProtKB-UniRule"/>
</dbReference>
<dbReference type="PANTHER" id="PTHR26392">
    <property type="entry name" value="MITOGEN-ACTIVATED PROTEIN KINASE KINASE KINASE 7-RELATED"/>
    <property type="match status" value="1"/>
</dbReference>
<dbReference type="PROSITE" id="PS00107">
    <property type="entry name" value="PROTEIN_KINASE_ATP"/>
    <property type="match status" value="1"/>
</dbReference>
<dbReference type="Gene3D" id="1.10.510.10">
    <property type="entry name" value="Transferase(Phosphotransferase) domain 1"/>
    <property type="match status" value="1"/>
</dbReference>
<dbReference type="Pfam" id="PF07714">
    <property type="entry name" value="PK_Tyr_Ser-Thr"/>
    <property type="match status" value="1"/>
</dbReference>
<dbReference type="InterPro" id="IPR011009">
    <property type="entry name" value="Kinase-like_dom_sf"/>
</dbReference>
<accession>A0A9X0A747</accession>
<dbReference type="InterPro" id="IPR000719">
    <property type="entry name" value="Prot_kinase_dom"/>
</dbReference>
<dbReference type="GO" id="GO:0004672">
    <property type="term" value="F:protein kinase activity"/>
    <property type="evidence" value="ECO:0007669"/>
    <property type="project" value="InterPro"/>
</dbReference>
<dbReference type="OrthoDB" id="4062651at2759"/>
<protein>
    <recommendedName>
        <fullName evidence="3">Protein kinase domain-containing protein</fullName>
    </recommendedName>
</protein>
<dbReference type="PROSITE" id="PS50011">
    <property type="entry name" value="PROTEIN_KINASE_DOM"/>
    <property type="match status" value="1"/>
</dbReference>
<sequence length="502" mass="58185">MIEYLCKLYSLMEEEICMVEEEVLFVDEKPEDVHHDQCTTKTRERFQTLSTASTSPVWLRQGLASVVIGSPFSFGALISKIKEKLKFQTKMYKSDPCTYMSNRCHESLKVISTQDRLLPFINAQLEDSMQFLRQMREKIPKLIEGDQQLYQQLLEDTRSNTDIQNFYEPLNTRLESLKRDVAVYTVKEIRRSDFTTRELQWTEESIIGTGSFSTVYSGVLSRKEEPAVKVALKVYADLLTSDNVWHFIGEEQALRQLRHPSLVRFYGTNLQNVSEGTKVMIVLELCMCSLKSHIMSHPVNAPARQPDEVARRKVLVWAQQILDALRYVHEQGFVHQGLKLENVLLTQDETVKLTGIGVGKFETEAESSPRYLAPEVLEGRIYDSKAEMYSFGLLLWEMWYGRIAFGTAIISRTEHLNGLRKGIRPSHIEGTNRPWKIWQEVMEFCWSGERRDRLTARQSWEFWKQLQKERDSESLKVRPKPPPKPSVSKAKPKIAPKPVKKK</sequence>
<dbReference type="AlphaFoldDB" id="A0A9X0A747"/>